<feature type="transmembrane region" description="Helical" evidence="7">
    <location>
        <begin position="76"/>
        <end position="96"/>
    </location>
</feature>
<evidence type="ECO:0000313" key="11">
    <source>
        <dbReference type="Proteomes" id="UP000005850"/>
    </source>
</evidence>
<dbReference type="HOGENOM" id="CLU_000604_84_3_9"/>
<dbReference type="SUPFAM" id="SSF52540">
    <property type="entry name" value="P-loop containing nucleoside triphosphate hydrolases"/>
    <property type="match status" value="1"/>
</dbReference>
<dbReference type="InterPro" id="IPR039421">
    <property type="entry name" value="Type_1_exporter"/>
</dbReference>
<evidence type="ECO:0000313" key="10">
    <source>
        <dbReference type="EMBL" id="AIG26843.1"/>
    </source>
</evidence>
<proteinExistence type="predicted"/>
<dbReference type="AlphaFoldDB" id="A0A075R6Q0"/>
<dbReference type="Proteomes" id="UP000005850">
    <property type="component" value="Chromosome"/>
</dbReference>
<evidence type="ECO:0000256" key="4">
    <source>
        <dbReference type="ARBA" id="ARBA00022840"/>
    </source>
</evidence>
<dbReference type="eggNOG" id="COG1132">
    <property type="taxonomic scope" value="Bacteria"/>
</dbReference>
<dbReference type="KEGG" id="blr:BRLA_c025240"/>
<dbReference type="GO" id="GO:0005524">
    <property type="term" value="F:ATP binding"/>
    <property type="evidence" value="ECO:0007669"/>
    <property type="project" value="UniProtKB-KW"/>
</dbReference>
<dbReference type="RefSeq" id="WP_003336361.1">
    <property type="nucleotide sequence ID" value="NZ_CP007806.1"/>
</dbReference>
<keyword evidence="3" id="KW-0547">Nucleotide-binding</keyword>
<dbReference type="Gene3D" id="3.40.50.300">
    <property type="entry name" value="P-loop containing nucleotide triphosphate hydrolases"/>
    <property type="match status" value="1"/>
</dbReference>
<dbReference type="Gene3D" id="1.20.1560.10">
    <property type="entry name" value="ABC transporter type 1, transmembrane domain"/>
    <property type="match status" value="1"/>
</dbReference>
<dbReference type="PROSITE" id="PS50893">
    <property type="entry name" value="ABC_TRANSPORTER_2"/>
    <property type="match status" value="1"/>
</dbReference>
<keyword evidence="2 7" id="KW-0812">Transmembrane</keyword>
<dbReference type="GO" id="GO:0034040">
    <property type="term" value="F:ATPase-coupled lipid transmembrane transporter activity"/>
    <property type="evidence" value="ECO:0007669"/>
    <property type="project" value="TreeGrafter"/>
</dbReference>
<keyword evidence="6 7" id="KW-0472">Membrane</keyword>
<feature type="domain" description="ABC transporter" evidence="8">
    <location>
        <begin position="357"/>
        <end position="594"/>
    </location>
</feature>
<evidence type="ECO:0000256" key="7">
    <source>
        <dbReference type="SAM" id="Phobius"/>
    </source>
</evidence>
<evidence type="ECO:0000256" key="1">
    <source>
        <dbReference type="ARBA" id="ARBA00004651"/>
    </source>
</evidence>
<evidence type="ECO:0000256" key="6">
    <source>
        <dbReference type="ARBA" id="ARBA00023136"/>
    </source>
</evidence>
<dbReference type="InterPro" id="IPR003593">
    <property type="entry name" value="AAA+_ATPase"/>
</dbReference>
<dbReference type="PROSITE" id="PS00211">
    <property type="entry name" value="ABC_TRANSPORTER_1"/>
    <property type="match status" value="1"/>
</dbReference>
<dbReference type="PROSITE" id="PS50929">
    <property type="entry name" value="ABC_TM1F"/>
    <property type="match status" value="1"/>
</dbReference>
<evidence type="ECO:0000259" key="8">
    <source>
        <dbReference type="PROSITE" id="PS50893"/>
    </source>
</evidence>
<dbReference type="InterPro" id="IPR017871">
    <property type="entry name" value="ABC_transporter-like_CS"/>
</dbReference>
<dbReference type="InterPro" id="IPR003439">
    <property type="entry name" value="ABC_transporter-like_ATP-bd"/>
</dbReference>
<evidence type="ECO:0000256" key="5">
    <source>
        <dbReference type="ARBA" id="ARBA00022989"/>
    </source>
</evidence>
<dbReference type="SUPFAM" id="SSF90123">
    <property type="entry name" value="ABC transporter transmembrane region"/>
    <property type="match status" value="1"/>
</dbReference>
<feature type="domain" description="ABC transmembrane type-1" evidence="9">
    <location>
        <begin position="36"/>
        <end position="324"/>
    </location>
</feature>
<name>A0A075R6Q0_BRELA</name>
<accession>A0A075R6Q0</accession>
<dbReference type="GO" id="GO:0016887">
    <property type="term" value="F:ATP hydrolysis activity"/>
    <property type="evidence" value="ECO:0007669"/>
    <property type="project" value="InterPro"/>
</dbReference>
<dbReference type="Pfam" id="PF00005">
    <property type="entry name" value="ABC_tran"/>
    <property type="match status" value="1"/>
</dbReference>
<organism evidence="10 11">
    <name type="scientific">Brevibacillus laterosporus LMG 15441</name>
    <dbReference type="NCBI Taxonomy" id="1042163"/>
    <lineage>
        <taxon>Bacteria</taxon>
        <taxon>Bacillati</taxon>
        <taxon>Bacillota</taxon>
        <taxon>Bacilli</taxon>
        <taxon>Bacillales</taxon>
        <taxon>Paenibacillaceae</taxon>
        <taxon>Brevibacillus</taxon>
    </lineage>
</organism>
<keyword evidence="11" id="KW-1185">Reference proteome</keyword>
<dbReference type="InterPro" id="IPR036640">
    <property type="entry name" value="ABC1_TM_sf"/>
</dbReference>
<dbReference type="SMART" id="SM00382">
    <property type="entry name" value="AAA"/>
    <property type="match status" value="1"/>
</dbReference>
<keyword evidence="4 10" id="KW-0067">ATP-binding</keyword>
<dbReference type="InterPro" id="IPR027417">
    <property type="entry name" value="P-loop_NTPase"/>
</dbReference>
<evidence type="ECO:0000259" key="9">
    <source>
        <dbReference type="PROSITE" id="PS50929"/>
    </source>
</evidence>
<gene>
    <name evidence="10" type="ORF">BRLA_c025240</name>
</gene>
<dbReference type="GO" id="GO:0005886">
    <property type="term" value="C:plasma membrane"/>
    <property type="evidence" value="ECO:0007669"/>
    <property type="project" value="UniProtKB-SubCell"/>
</dbReference>
<feature type="transmembrane region" description="Helical" evidence="7">
    <location>
        <begin position="177"/>
        <end position="197"/>
    </location>
</feature>
<comment type="subcellular location">
    <subcellularLocation>
        <location evidence="1">Cell membrane</location>
        <topology evidence="1">Multi-pass membrane protein</topology>
    </subcellularLocation>
</comment>
<dbReference type="InterPro" id="IPR011527">
    <property type="entry name" value="ABC1_TM_dom"/>
</dbReference>
<dbReference type="PANTHER" id="PTHR24221">
    <property type="entry name" value="ATP-BINDING CASSETTE SUB-FAMILY B"/>
    <property type="match status" value="1"/>
</dbReference>
<dbReference type="GO" id="GO:0140359">
    <property type="term" value="F:ABC-type transporter activity"/>
    <property type="evidence" value="ECO:0007669"/>
    <property type="project" value="InterPro"/>
</dbReference>
<dbReference type="EMBL" id="CP007806">
    <property type="protein sequence ID" value="AIG26843.1"/>
    <property type="molecule type" value="Genomic_DNA"/>
</dbReference>
<protein>
    <submittedName>
        <fullName evidence="10">Putative ABC transporter ATP-binding protein</fullName>
    </submittedName>
</protein>
<reference evidence="10 11" key="1">
    <citation type="journal article" date="2011" name="J. Bacteriol.">
        <title>Genome sequence of Brevibacillus laterosporus LMG 15441, a pathogen of invertebrates.</title>
        <authorList>
            <person name="Djukic M."/>
            <person name="Poehlein A."/>
            <person name="Thurmer A."/>
            <person name="Daniel R."/>
        </authorList>
    </citation>
    <scope>NUCLEOTIDE SEQUENCE [LARGE SCALE GENOMIC DNA]</scope>
    <source>
        <strain evidence="10 11">LMG 15441</strain>
    </source>
</reference>
<evidence type="ECO:0000256" key="2">
    <source>
        <dbReference type="ARBA" id="ARBA00022692"/>
    </source>
</evidence>
<sequence length="607" mass="68986">MSSSRSEKKDWGILFSLQCTKKVFPLIWKCTSLLMIATISMAIIKAVIPLLQIYLTKTLVNTTMDIINKNADLTEGVFLLVLQMGLVVVGLLINNLDDLIRLRMSQRVSYYFDKLIIEKSSKLPLLFFENPENYNYLHRASAGIGARGLKMSFSVLDVVKNVITLIGYLYILVQLHWILFACILLLVLPPIIITTWLGKKQYTQAREFTSTNRLIFYLYRLLIERDTAKELRIFGHTKYLQEKWGNTYWKYEDSVYRLRKKSVSAELGKGGINSLAETAFIAVLLWFGSQGKLTIGDYVSISQAISSAISLIQFIAYNLGQLYNETLYIKDFFDFMELEEEEQELAIDHTFSLKERIRVENLTFTFPNRTKPALHNISFQINKGEKIAIVGKNGAGKSTLIKCLVGLYKVSGGNVYYDQHNIKHVSMRHIISAIFQDFVTYNLTVKENIGIADVQHINNQERLKSATNQTGADEVINQLSKGYETELGTSFAGGQDISGGQWQKIALSRALFKPAEVIILDEPTAALDPIAEAQLLEKFIEITDNKTAIFITHRLGSCKNVDRILVLKDGKLVEEGNHEELMQRNGEYAEMFRSQAQWYAEVEHATV</sequence>
<dbReference type="STRING" id="1042163.BRLA_c025240"/>
<dbReference type="PANTHER" id="PTHR24221:SF646">
    <property type="entry name" value="HAEMOLYSIN SECRETION ATP-BINDING PROTEIN"/>
    <property type="match status" value="1"/>
</dbReference>
<evidence type="ECO:0000256" key="3">
    <source>
        <dbReference type="ARBA" id="ARBA00022741"/>
    </source>
</evidence>
<feature type="transmembrane region" description="Helical" evidence="7">
    <location>
        <begin position="33"/>
        <end position="56"/>
    </location>
</feature>
<keyword evidence="5 7" id="KW-1133">Transmembrane helix</keyword>